<protein>
    <submittedName>
        <fullName evidence="2">Uncharacterized protein</fullName>
    </submittedName>
</protein>
<evidence type="ECO:0000313" key="3">
    <source>
        <dbReference type="Proteomes" id="UP001267426"/>
    </source>
</evidence>
<keyword evidence="3" id="KW-1185">Reference proteome</keyword>
<dbReference type="RefSeq" id="WP_311662259.1">
    <property type="nucleotide sequence ID" value="NZ_JAVRHT010000006.1"/>
</dbReference>
<name>A0ABU3BNQ7_9BACT</name>
<evidence type="ECO:0000256" key="1">
    <source>
        <dbReference type="SAM" id="Phobius"/>
    </source>
</evidence>
<keyword evidence="1" id="KW-0472">Membrane</keyword>
<reference evidence="2 3" key="1">
    <citation type="submission" date="2023-09" db="EMBL/GenBank/DDBJ databases">
        <authorList>
            <person name="Rey-Velasco X."/>
        </authorList>
    </citation>
    <scope>NUCLEOTIDE SEQUENCE [LARGE SCALE GENOMIC DNA]</scope>
    <source>
        <strain evidence="2 3">F394</strain>
    </source>
</reference>
<gene>
    <name evidence="2" type="ORF">RM540_04100</name>
</gene>
<comment type="caution">
    <text evidence="2">The sequence shown here is derived from an EMBL/GenBank/DDBJ whole genome shotgun (WGS) entry which is preliminary data.</text>
</comment>
<dbReference type="EMBL" id="JAVRHT010000006">
    <property type="protein sequence ID" value="MDT0630922.1"/>
    <property type="molecule type" value="Genomic_DNA"/>
</dbReference>
<feature type="transmembrane region" description="Helical" evidence="1">
    <location>
        <begin position="12"/>
        <end position="35"/>
    </location>
</feature>
<evidence type="ECO:0000313" key="2">
    <source>
        <dbReference type="EMBL" id="MDT0630922.1"/>
    </source>
</evidence>
<accession>A0ABU3BNQ7</accession>
<keyword evidence="1" id="KW-0812">Transmembrane</keyword>
<dbReference type="Proteomes" id="UP001267426">
    <property type="component" value="Unassembled WGS sequence"/>
</dbReference>
<organism evidence="2 3">
    <name type="scientific">Rubrivirga litoralis</name>
    <dbReference type="NCBI Taxonomy" id="3075598"/>
    <lineage>
        <taxon>Bacteria</taxon>
        <taxon>Pseudomonadati</taxon>
        <taxon>Rhodothermota</taxon>
        <taxon>Rhodothermia</taxon>
        <taxon>Rhodothermales</taxon>
        <taxon>Rubricoccaceae</taxon>
        <taxon>Rubrivirga</taxon>
    </lineage>
</organism>
<sequence>MSWKDHPAPLAMLLVPFSVLLVVIAAAAVVASPALRQPRRPYAWQTGQRYVARS</sequence>
<proteinExistence type="predicted"/>
<keyword evidence="1" id="KW-1133">Transmembrane helix</keyword>